<name>A0A0F7W9E8_STRLW</name>
<dbReference type="KEGG" id="sle:sle_64270"/>
<dbReference type="PANTHER" id="PTHR37539">
    <property type="entry name" value="SECRETED PROTEIN-RELATED"/>
    <property type="match status" value="1"/>
</dbReference>
<evidence type="ECO:0000313" key="2">
    <source>
        <dbReference type="EMBL" id="CQR65881.1"/>
    </source>
</evidence>
<evidence type="ECO:0000313" key="3">
    <source>
        <dbReference type="Proteomes" id="UP000035016"/>
    </source>
</evidence>
<sequence>MDGLSRRKMLITGGALGAFGALSIASPAQARSLWTWAPSGSVAGTGAGLDPDWVWDEEADPVLAAVIDRGEVPRVNELLRNWTRNDQPLPAGLPRDLRDFMEEARRLPSWADRRKLEAAAQFTKKKGIYTGALYGLGSGLMSTAIPREARAVYYSKGGADMKDRIAKTARLGYDVGDLDAYQPQGGMIVTAVKTRLVHAAVRHLLPQSPGWSRTSGGQTIPISQADMMVTWHSLPTFVMRKLKDWRVPVSATESDGFLHVWQVTAHMLGILDEYIPASWDAADAQSKQVLDPILDHTPEGKELTDVLLGIVAELDAGLTRPLINAFSRYTVGDRVGDLIGLDREPFWQPLIAAAWPLLVAFREGLIPLPLVPEAAWTVEEAIRRFVLLFLSEGKRIELQIPDANRPF</sequence>
<protein>
    <submittedName>
        <fullName evidence="2">Latex clearing protein</fullName>
    </submittedName>
</protein>
<proteinExistence type="predicted"/>
<organism evidence="2 3">
    <name type="scientific">Streptomyces leeuwenhoekii</name>
    <dbReference type="NCBI Taxonomy" id="1437453"/>
    <lineage>
        <taxon>Bacteria</taxon>
        <taxon>Bacillati</taxon>
        <taxon>Actinomycetota</taxon>
        <taxon>Actinomycetes</taxon>
        <taxon>Kitasatosporales</taxon>
        <taxon>Streptomycetaceae</taxon>
        <taxon>Streptomyces</taxon>
    </lineage>
</organism>
<dbReference type="EMBL" id="LN831790">
    <property type="protein sequence ID" value="CQR65881.1"/>
    <property type="molecule type" value="Genomic_DNA"/>
</dbReference>
<dbReference type="InterPro" id="IPR037473">
    <property type="entry name" value="Lcp-like"/>
</dbReference>
<evidence type="ECO:0000259" key="1">
    <source>
        <dbReference type="Pfam" id="PF09995"/>
    </source>
</evidence>
<dbReference type="PROSITE" id="PS51318">
    <property type="entry name" value="TAT"/>
    <property type="match status" value="1"/>
</dbReference>
<reference evidence="2 3" key="1">
    <citation type="submission" date="2015-02" db="EMBL/GenBank/DDBJ databases">
        <authorList>
            <person name="Gomez-Escribano P.J."/>
        </authorList>
    </citation>
    <scope>NUCLEOTIDE SEQUENCE [LARGE SCALE GENOMIC DNA]</scope>
    <source>
        <strain evidence="3">C34 (DSM 42122 / NRRL B-24963)</strain>
    </source>
</reference>
<dbReference type="InterPro" id="IPR006311">
    <property type="entry name" value="TAT_signal"/>
</dbReference>
<accession>A0A0F7W9E8</accession>
<dbReference type="InterPro" id="IPR018713">
    <property type="entry name" value="MPAB/Lcp_cat_dom"/>
</dbReference>
<gene>
    <name evidence="2" type="primary">sle_64270</name>
</gene>
<dbReference type="Pfam" id="PF09995">
    <property type="entry name" value="MPAB_Lcp_cat"/>
    <property type="match status" value="1"/>
</dbReference>
<dbReference type="RefSeq" id="WP_029387156.1">
    <property type="nucleotide sequence ID" value="NZ_AZSD01000516.1"/>
</dbReference>
<dbReference type="AlphaFoldDB" id="A0A0F7W9E8"/>
<dbReference type="Proteomes" id="UP000035016">
    <property type="component" value="Chromosome Chromosome"/>
</dbReference>
<feature type="domain" description="ER-bound oxygenase mpaB/mpaB'/Rubber oxygenase catalytic" evidence="1">
    <location>
        <begin position="132"/>
        <end position="348"/>
    </location>
</feature>
<dbReference type="PANTHER" id="PTHR37539:SF1">
    <property type="entry name" value="ER-BOUND OXYGENASE MPAB_MPAB'_RUBBER OXYGENASE CATALYTIC DOMAIN-CONTAINING PROTEIN"/>
    <property type="match status" value="1"/>
</dbReference>
<dbReference type="GO" id="GO:0016491">
    <property type="term" value="F:oxidoreductase activity"/>
    <property type="evidence" value="ECO:0007669"/>
    <property type="project" value="InterPro"/>
</dbReference>